<feature type="transmembrane region" description="Helical" evidence="2">
    <location>
        <begin position="515"/>
        <end position="537"/>
    </location>
</feature>
<feature type="domain" description="PGG" evidence="3">
    <location>
        <begin position="431"/>
        <end position="535"/>
    </location>
</feature>
<protein>
    <submittedName>
        <fullName evidence="5">Uncharacterized protein isoform X1</fullName>
    </submittedName>
</protein>
<feature type="transmembrane region" description="Helical" evidence="2">
    <location>
        <begin position="543"/>
        <end position="569"/>
    </location>
</feature>
<evidence type="ECO:0000256" key="1">
    <source>
        <dbReference type="PROSITE-ProRule" id="PRU00023"/>
    </source>
</evidence>
<keyword evidence="2" id="KW-0472">Membrane</keyword>
<evidence type="ECO:0000313" key="5">
    <source>
        <dbReference type="RefSeq" id="XP_056697128.1"/>
    </source>
</evidence>
<organism evidence="4 5">
    <name type="scientific">Spinacia oleracea</name>
    <name type="common">Spinach</name>
    <dbReference type="NCBI Taxonomy" id="3562"/>
    <lineage>
        <taxon>Eukaryota</taxon>
        <taxon>Viridiplantae</taxon>
        <taxon>Streptophyta</taxon>
        <taxon>Embryophyta</taxon>
        <taxon>Tracheophyta</taxon>
        <taxon>Spermatophyta</taxon>
        <taxon>Magnoliopsida</taxon>
        <taxon>eudicotyledons</taxon>
        <taxon>Gunneridae</taxon>
        <taxon>Pentapetalae</taxon>
        <taxon>Caryophyllales</taxon>
        <taxon>Chenopodiaceae</taxon>
        <taxon>Chenopodioideae</taxon>
        <taxon>Anserineae</taxon>
        <taxon>Spinacia</taxon>
    </lineage>
</organism>
<dbReference type="SMART" id="SM00248">
    <property type="entry name" value="ANK"/>
    <property type="match status" value="5"/>
</dbReference>
<dbReference type="InterPro" id="IPR036770">
    <property type="entry name" value="Ankyrin_rpt-contain_sf"/>
</dbReference>
<gene>
    <name evidence="5" type="primary">LOC110796601</name>
</gene>
<keyword evidence="4" id="KW-1185">Reference proteome</keyword>
<dbReference type="Proteomes" id="UP000813463">
    <property type="component" value="Chromosome 3"/>
</dbReference>
<dbReference type="PROSITE" id="PS50088">
    <property type="entry name" value="ANK_REPEAT"/>
    <property type="match status" value="1"/>
</dbReference>
<dbReference type="PROSITE" id="PS50297">
    <property type="entry name" value="ANK_REP_REGION"/>
    <property type="match status" value="1"/>
</dbReference>
<dbReference type="SUPFAM" id="SSF48403">
    <property type="entry name" value="Ankyrin repeat"/>
    <property type="match status" value="1"/>
</dbReference>
<dbReference type="Pfam" id="PF12796">
    <property type="entry name" value="Ank_2"/>
    <property type="match status" value="1"/>
</dbReference>
<reference evidence="4" key="1">
    <citation type="journal article" date="2021" name="Nat. Commun.">
        <title>Genomic analyses provide insights into spinach domestication and the genetic basis of agronomic traits.</title>
        <authorList>
            <person name="Cai X."/>
            <person name="Sun X."/>
            <person name="Xu C."/>
            <person name="Sun H."/>
            <person name="Wang X."/>
            <person name="Ge C."/>
            <person name="Zhang Z."/>
            <person name="Wang Q."/>
            <person name="Fei Z."/>
            <person name="Jiao C."/>
            <person name="Wang Q."/>
        </authorList>
    </citation>
    <scope>NUCLEOTIDE SEQUENCE [LARGE SCALE GENOMIC DNA]</scope>
    <source>
        <strain evidence="4">cv. Varoflay</strain>
    </source>
</reference>
<feature type="transmembrane region" description="Helical" evidence="2">
    <location>
        <begin position="469"/>
        <end position="494"/>
    </location>
</feature>
<reference evidence="5" key="2">
    <citation type="submission" date="2025-08" db="UniProtKB">
        <authorList>
            <consortium name="RefSeq"/>
        </authorList>
    </citation>
    <scope>IDENTIFICATION</scope>
    <source>
        <tissue evidence="5">Leaf</tissue>
    </source>
</reference>
<dbReference type="PANTHER" id="PTHR24177:SF292">
    <property type="entry name" value="ANKYRIN REPEAT FAMILY PROTEIN-RELATED"/>
    <property type="match status" value="1"/>
</dbReference>
<dbReference type="Gene3D" id="1.25.40.20">
    <property type="entry name" value="Ankyrin repeat-containing domain"/>
    <property type="match status" value="2"/>
</dbReference>
<dbReference type="PANTHER" id="PTHR24177">
    <property type="entry name" value="CASKIN"/>
    <property type="match status" value="1"/>
</dbReference>
<keyword evidence="2" id="KW-0812">Transmembrane</keyword>
<dbReference type="InterPro" id="IPR002110">
    <property type="entry name" value="Ankyrin_rpt"/>
</dbReference>
<dbReference type="Pfam" id="PF13962">
    <property type="entry name" value="PGG"/>
    <property type="match status" value="1"/>
</dbReference>
<dbReference type="RefSeq" id="XP_056697128.1">
    <property type="nucleotide sequence ID" value="XM_056841150.1"/>
</dbReference>
<dbReference type="GeneID" id="110796601"/>
<evidence type="ECO:0000256" key="2">
    <source>
        <dbReference type="SAM" id="Phobius"/>
    </source>
</evidence>
<evidence type="ECO:0000313" key="4">
    <source>
        <dbReference type="Proteomes" id="UP000813463"/>
    </source>
</evidence>
<feature type="transmembrane region" description="Helical" evidence="2">
    <location>
        <begin position="437"/>
        <end position="457"/>
    </location>
</feature>
<keyword evidence="2" id="KW-1133">Transmembrane helix</keyword>
<accession>A0ABM3RND2</accession>
<dbReference type="InterPro" id="IPR026961">
    <property type="entry name" value="PGG_dom"/>
</dbReference>
<feature type="repeat" description="ANK" evidence="1">
    <location>
        <begin position="69"/>
        <end position="90"/>
    </location>
</feature>
<keyword evidence="1" id="KW-0040">ANK repeat</keyword>
<sequence length="588" mass="67107">MAPPDRNDLELGITRDAQGSQPLLSSDAGQPFQDYHLCLQKACLRGDWKASEQIHARHSDCFHEKISRNGDTALHIAAAAGRYSFVKQLLAYAQSTGQQLDLGLRNDEGNTAFFLAAASGVVEIVEEMQVLNRNLVNITGSKGMKPIQIAVLQGHEKMVNHLMPDCFEHLLNEERTDLLIATLEKDLYDVALTILKEDGDDGLATRRNGNSLTPLHVLARKTQTESHSHLNYNWNWNPLRKQHQDHRKHELVEHLWKRVIETKNHQKISDMLSFPQPELLFVAIQMGNYEFVTTLIRHYPDLIWEKDHKSRTIFHAAVEYRQEEIFSHIFQLEGIRHLLTAYMNPFNGNNILHLAASLPEPDILDSASGAALQMQRELLWFQAVENIVPRQYAHSENSILTQISDTEATESNETPREMFNREHAHLRIEGEKWMRKTSTSCMVVATLVATIVFQAIFQPPNKGNNEKLFWAFVISDAFSLLSSAASILTFLSILTSTYAEEDFLVSLPLKLMVGLAMLLFSILTILLVFTISIIILLPYKSVWIIVAVFAWFTGVVYIRLHFPLLVVVYRSTFGTKYLFRPQHELFRD</sequence>
<name>A0ABM3RND2_SPIOL</name>
<evidence type="ECO:0000259" key="3">
    <source>
        <dbReference type="Pfam" id="PF13962"/>
    </source>
</evidence>
<proteinExistence type="predicted"/>